<name>A0AAV7E8I6_ARIFI</name>
<sequence length="181" mass="20959">MLHSELYTDLQVSVDVTLSYTRVIHGFTGIRRCYTQSYTRIYRYQPMLHSELYMDLLVSADVTLELYTDLQVSADVTLELYTDFTGIRPMLRRESYTDFTVSARCYTFELYTDLQVSADVTLRVIHGFTAVTFRKSFVFKVIRSLVSDTWIPVLVTSATIKQVDRPLPRVVGIRSITQILE</sequence>
<dbReference type="AlphaFoldDB" id="A0AAV7E8I6"/>
<comment type="caution">
    <text evidence="1">The sequence shown here is derived from an EMBL/GenBank/DDBJ whole genome shotgun (WGS) entry which is preliminary data.</text>
</comment>
<dbReference type="EMBL" id="JAINDJ010000006">
    <property type="protein sequence ID" value="KAG9445133.1"/>
    <property type="molecule type" value="Genomic_DNA"/>
</dbReference>
<evidence type="ECO:0000313" key="2">
    <source>
        <dbReference type="Proteomes" id="UP000825729"/>
    </source>
</evidence>
<evidence type="ECO:0000313" key="1">
    <source>
        <dbReference type="EMBL" id="KAG9445133.1"/>
    </source>
</evidence>
<gene>
    <name evidence="1" type="ORF">H6P81_016473</name>
</gene>
<organism evidence="1 2">
    <name type="scientific">Aristolochia fimbriata</name>
    <name type="common">White veined hardy Dutchman's pipe vine</name>
    <dbReference type="NCBI Taxonomy" id="158543"/>
    <lineage>
        <taxon>Eukaryota</taxon>
        <taxon>Viridiplantae</taxon>
        <taxon>Streptophyta</taxon>
        <taxon>Embryophyta</taxon>
        <taxon>Tracheophyta</taxon>
        <taxon>Spermatophyta</taxon>
        <taxon>Magnoliopsida</taxon>
        <taxon>Magnoliidae</taxon>
        <taxon>Piperales</taxon>
        <taxon>Aristolochiaceae</taxon>
        <taxon>Aristolochia</taxon>
    </lineage>
</organism>
<protein>
    <submittedName>
        <fullName evidence="1">Uncharacterized protein</fullName>
    </submittedName>
</protein>
<accession>A0AAV7E8I6</accession>
<proteinExistence type="predicted"/>
<reference evidence="1 2" key="1">
    <citation type="submission" date="2021-07" db="EMBL/GenBank/DDBJ databases">
        <title>The Aristolochia fimbriata genome: insights into angiosperm evolution, floral development and chemical biosynthesis.</title>
        <authorList>
            <person name="Jiao Y."/>
        </authorList>
    </citation>
    <scope>NUCLEOTIDE SEQUENCE [LARGE SCALE GENOMIC DNA]</scope>
    <source>
        <strain evidence="1">IBCAS-2021</strain>
        <tissue evidence="1">Leaf</tissue>
    </source>
</reference>
<dbReference type="Proteomes" id="UP000825729">
    <property type="component" value="Unassembled WGS sequence"/>
</dbReference>
<keyword evidence="2" id="KW-1185">Reference proteome</keyword>